<accession>A0AAD9JQP9</accession>
<feature type="transmembrane region" description="Helical" evidence="1">
    <location>
        <begin position="368"/>
        <end position="385"/>
    </location>
</feature>
<evidence type="ECO:0000313" key="2">
    <source>
        <dbReference type="EMBL" id="KAK2157654.1"/>
    </source>
</evidence>
<feature type="transmembrane region" description="Helical" evidence="1">
    <location>
        <begin position="249"/>
        <end position="271"/>
    </location>
</feature>
<dbReference type="AlphaFoldDB" id="A0AAD9JQP9"/>
<keyword evidence="1" id="KW-1133">Transmembrane helix</keyword>
<keyword evidence="1" id="KW-0812">Transmembrane</keyword>
<feature type="transmembrane region" description="Helical" evidence="1">
    <location>
        <begin position="77"/>
        <end position="98"/>
    </location>
</feature>
<name>A0AAD9JQP9_9ANNE</name>
<proteinExistence type="predicted"/>
<evidence type="ECO:0000256" key="1">
    <source>
        <dbReference type="SAM" id="Phobius"/>
    </source>
</evidence>
<protein>
    <submittedName>
        <fullName evidence="2">Uncharacterized protein</fullName>
    </submittedName>
</protein>
<feature type="transmembrane region" description="Helical" evidence="1">
    <location>
        <begin position="40"/>
        <end position="65"/>
    </location>
</feature>
<feature type="transmembrane region" description="Helical" evidence="1">
    <location>
        <begin position="431"/>
        <end position="452"/>
    </location>
</feature>
<sequence>MTDNQCSESVQMDYVGASTDGFNVKTAVTIQPSSSFTLSIITSSIIIIILQFGHAIGLLYVDYLLIINLDLDYNPIIYLEATPSFLMLMLLFLPFLFYNKWRSWLLAGQTDVDVRPGIIIMAFVFSVGLNILAYTVQVVLIVVQLYSRHLARLPSGNRCSCYQSDSSYLTSNISLDNFYKCMCYVPALPEYARKFPLLTDNLDNLTPDTIEKYIGVEAKEPFTEVGVIKYDNEDSYQLAYTKQRFSDPYILVTTILMCNLIILAVRMPLWIKLKELWTESEKHFLAKKIKASSGCVQEGDISLKSCIISACEVTRKLATLDKTYREKKISNISLIKDEFAFAFLEGADAFGLFLDIMGHAYVDPHKPILVAGIIFICIDILLYNWDNLLLVIPVYGERIASYTRATSTIFINVPFFAIRLILLLDEGIRGFTFLLLVLFLMKELTAFVLSAIDLVQMVREDCKNRRAAKTV</sequence>
<organism evidence="2 3">
    <name type="scientific">Paralvinella palmiformis</name>
    <dbReference type="NCBI Taxonomy" id="53620"/>
    <lineage>
        <taxon>Eukaryota</taxon>
        <taxon>Metazoa</taxon>
        <taxon>Spiralia</taxon>
        <taxon>Lophotrochozoa</taxon>
        <taxon>Annelida</taxon>
        <taxon>Polychaeta</taxon>
        <taxon>Sedentaria</taxon>
        <taxon>Canalipalpata</taxon>
        <taxon>Terebellida</taxon>
        <taxon>Terebelliformia</taxon>
        <taxon>Alvinellidae</taxon>
        <taxon>Paralvinella</taxon>
    </lineage>
</organism>
<comment type="caution">
    <text evidence="2">The sequence shown here is derived from an EMBL/GenBank/DDBJ whole genome shotgun (WGS) entry which is preliminary data.</text>
</comment>
<dbReference type="EMBL" id="JAODUP010000187">
    <property type="protein sequence ID" value="KAK2157654.1"/>
    <property type="molecule type" value="Genomic_DNA"/>
</dbReference>
<keyword evidence="1" id="KW-0472">Membrane</keyword>
<evidence type="ECO:0000313" key="3">
    <source>
        <dbReference type="Proteomes" id="UP001208570"/>
    </source>
</evidence>
<feature type="transmembrane region" description="Helical" evidence="1">
    <location>
        <begin position="118"/>
        <end position="143"/>
    </location>
</feature>
<gene>
    <name evidence="2" type="ORF">LSH36_187g00020</name>
</gene>
<reference evidence="2" key="1">
    <citation type="journal article" date="2023" name="Mol. Biol. Evol.">
        <title>Third-Generation Sequencing Reveals the Adaptive Role of the Epigenome in Three Deep-Sea Polychaetes.</title>
        <authorList>
            <person name="Perez M."/>
            <person name="Aroh O."/>
            <person name="Sun Y."/>
            <person name="Lan Y."/>
            <person name="Juniper S.K."/>
            <person name="Young C.R."/>
            <person name="Angers B."/>
            <person name="Qian P.Y."/>
        </authorList>
    </citation>
    <scope>NUCLEOTIDE SEQUENCE</scope>
    <source>
        <strain evidence="2">P08H-3</strain>
    </source>
</reference>
<feature type="transmembrane region" description="Helical" evidence="1">
    <location>
        <begin position="405"/>
        <end position="424"/>
    </location>
</feature>
<keyword evidence="3" id="KW-1185">Reference proteome</keyword>
<dbReference type="Proteomes" id="UP001208570">
    <property type="component" value="Unassembled WGS sequence"/>
</dbReference>